<protein>
    <submittedName>
        <fullName evidence="1">Uncharacterized protein</fullName>
    </submittedName>
</protein>
<accession>A0A1W2G505</accession>
<dbReference type="OrthoDB" id="9859934at2"/>
<reference evidence="1 2" key="1">
    <citation type="submission" date="2017-04" db="EMBL/GenBank/DDBJ databases">
        <authorList>
            <person name="Afonso C.L."/>
            <person name="Miller P.J."/>
            <person name="Scott M.A."/>
            <person name="Spackman E."/>
            <person name="Goraichik I."/>
            <person name="Dimitrov K.M."/>
            <person name="Suarez D.L."/>
            <person name="Swayne D.E."/>
        </authorList>
    </citation>
    <scope>NUCLEOTIDE SEQUENCE [LARGE SCALE GENOMIC DNA]</scope>
    <source>
        <strain evidence="1 2">DSM 26133</strain>
    </source>
</reference>
<sequence>MQTSKKVLITTVGILLALFISSLMVMRSDVQAIYASQTADVQMTAVPVEAFGVLHFAGHWNVQVRQGRTYQVEVAFDSQNRYLPQLENRNDTLHFLIKGDSSIAVKAKVITPVLRGVKAENAYVTLKNFQLDSMTIKLDASHLTGKENKFIYTSYETIGNSKIEFLDDPYK</sequence>
<dbReference type="RefSeq" id="WP_084370457.1">
    <property type="nucleotide sequence ID" value="NZ_FWYF01000001.1"/>
</dbReference>
<dbReference type="Gene3D" id="2.160.20.120">
    <property type="match status" value="1"/>
</dbReference>
<organism evidence="1 2">
    <name type="scientific">Reichenbachiella faecimaris</name>
    <dbReference type="NCBI Taxonomy" id="692418"/>
    <lineage>
        <taxon>Bacteria</taxon>
        <taxon>Pseudomonadati</taxon>
        <taxon>Bacteroidota</taxon>
        <taxon>Cytophagia</taxon>
        <taxon>Cytophagales</taxon>
        <taxon>Reichenbachiellaceae</taxon>
        <taxon>Reichenbachiella</taxon>
    </lineage>
</organism>
<proteinExistence type="predicted"/>
<dbReference type="AlphaFoldDB" id="A0A1W2G505"/>
<gene>
    <name evidence="1" type="ORF">SAMN04488029_0094</name>
</gene>
<dbReference type="Proteomes" id="UP000192472">
    <property type="component" value="Unassembled WGS sequence"/>
</dbReference>
<dbReference type="EMBL" id="FWYF01000001">
    <property type="protein sequence ID" value="SMD31757.1"/>
    <property type="molecule type" value="Genomic_DNA"/>
</dbReference>
<keyword evidence="2" id="KW-1185">Reference proteome</keyword>
<evidence type="ECO:0000313" key="2">
    <source>
        <dbReference type="Proteomes" id="UP000192472"/>
    </source>
</evidence>
<name>A0A1W2G505_REIFA</name>
<dbReference type="STRING" id="692418.SAMN04488029_0094"/>
<evidence type="ECO:0000313" key="1">
    <source>
        <dbReference type="EMBL" id="SMD31757.1"/>
    </source>
</evidence>